<reference evidence="2 3" key="1">
    <citation type="submission" date="2019-07" db="EMBL/GenBank/DDBJ databases">
        <title>WGS assembly of Gossypium tomentosum.</title>
        <authorList>
            <person name="Chen Z.J."/>
            <person name="Sreedasyam A."/>
            <person name="Ando A."/>
            <person name="Song Q."/>
            <person name="De L."/>
            <person name="Hulse-Kemp A."/>
            <person name="Ding M."/>
            <person name="Ye W."/>
            <person name="Kirkbride R."/>
            <person name="Jenkins J."/>
            <person name="Plott C."/>
            <person name="Lovell J."/>
            <person name="Lin Y.-M."/>
            <person name="Vaughn R."/>
            <person name="Liu B."/>
            <person name="Li W."/>
            <person name="Simpson S."/>
            <person name="Scheffler B."/>
            <person name="Saski C."/>
            <person name="Grover C."/>
            <person name="Hu G."/>
            <person name="Conover J."/>
            <person name="Carlson J."/>
            <person name="Shu S."/>
            <person name="Boston L."/>
            <person name="Williams M."/>
            <person name="Peterson D."/>
            <person name="Mcgee K."/>
            <person name="Jones D."/>
            <person name="Wendel J."/>
            <person name="Stelly D."/>
            <person name="Grimwood J."/>
            <person name="Schmutz J."/>
        </authorList>
    </citation>
    <scope>NUCLEOTIDE SEQUENCE [LARGE SCALE GENOMIC DNA]</scope>
    <source>
        <strain evidence="2">7179.01</strain>
    </source>
</reference>
<sequence>MLDTSSSEVQLSASKCPRLGGSSGNDFNLLQFHKINSCNQGNCLMVVGKLSRLVSDKSNLYNEDNPWRSFSFTGLSPMAENKFFTTRFERSQISSPQ</sequence>
<organism evidence="2 3">
    <name type="scientific">Gossypium tomentosum</name>
    <name type="common">Hawaiian cotton</name>
    <name type="synonym">Gossypium sandvicense</name>
    <dbReference type="NCBI Taxonomy" id="34277"/>
    <lineage>
        <taxon>Eukaryota</taxon>
        <taxon>Viridiplantae</taxon>
        <taxon>Streptophyta</taxon>
        <taxon>Embryophyta</taxon>
        <taxon>Tracheophyta</taxon>
        <taxon>Spermatophyta</taxon>
        <taxon>Magnoliopsida</taxon>
        <taxon>eudicotyledons</taxon>
        <taxon>Gunneridae</taxon>
        <taxon>Pentapetalae</taxon>
        <taxon>rosids</taxon>
        <taxon>malvids</taxon>
        <taxon>Malvales</taxon>
        <taxon>Malvaceae</taxon>
        <taxon>Malvoideae</taxon>
        <taxon>Gossypium</taxon>
    </lineage>
</organism>
<evidence type="ECO:0000256" key="1">
    <source>
        <dbReference type="SAM" id="MobiDB-lite"/>
    </source>
</evidence>
<protein>
    <submittedName>
        <fullName evidence="2">Uncharacterized protein</fullName>
    </submittedName>
</protein>
<feature type="compositionally biased region" description="Polar residues" evidence="1">
    <location>
        <begin position="1"/>
        <end position="13"/>
    </location>
</feature>
<name>A0A5D2NLT7_GOSTO</name>
<dbReference type="EMBL" id="CM017620">
    <property type="protein sequence ID" value="TYI03300.1"/>
    <property type="molecule type" value="Genomic_DNA"/>
</dbReference>
<keyword evidence="3" id="KW-1185">Reference proteome</keyword>
<evidence type="ECO:0000313" key="3">
    <source>
        <dbReference type="Proteomes" id="UP000322667"/>
    </source>
</evidence>
<dbReference type="Proteomes" id="UP000322667">
    <property type="component" value="Chromosome A11"/>
</dbReference>
<proteinExistence type="predicted"/>
<gene>
    <name evidence="2" type="ORF">ES332_A11G328700v1</name>
</gene>
<accession>A0A5D2NLT7</accession>
<feature type="region of interest" description="Disordered" evidence="1">
    <location>
        <begin position="1"/>
        <end position="22"/>
    </location>
</feature>
<dbReference type="AlphaFoldDB" id="A0A5D2NLT7"/>
<evidence type="ECO:0000313" key="2">
    <source>
        <dbReference type="EMBL" id="TYI03300.1"/>
    </source>
</evidence>